<comment type="caution">
    <text evidence="2">The sequence shown here is derived from an EMBL/GenBank/DDBJ whole genome shotgun (WGS) entry which is preliminary data.</text>
</comment>
<reference evidence="2 3" key="1">
    <citation type="submission" date="2018-02" db="EMBL/GenBank/DDBJ databases">
        <title>Genomic Encyclopedia of Archaeal and Bacterial Type Strains, Phase II (KMG-II): from individual species to whole genera.</title>
        <authorList>
            <person name="Goeker M."/>
        </authorList>
    </citation>
    <scope>NUCLEOTIDE SEQUENCE [LARGE SCALE GENOMIC DNA]</scope>
    <source>
        <strain evidence="2 3">DSM 16809</strain>
    </source>
</reference>
<evidence type="ECO:0000313" key="2">
    <source>
        <dbReference type="EMBL" id="PPK94869.1"/>
    </source>
</evidence>
<keyword evidence="3" id="KW-1185">Reference proteome</keyword>
<evidence type="ECO:0000256" key="1">
    <source>
        <dbReference type="SAM" id="Phobius"/>
    </source>
</evidence>
<protein>
    <submittedName>
        <fullName evidence="2">Uncharacterized protein</fullName>
    </submittedName>
</protein>
<gene>
    <name evidence="2" type="ORF">LY01_01622</name>
</gene>
<accession>A0A2S6IKY0</accession>
<dbReference type="AlphaFoldDB" id="A0A2S6IKY0"/>
<dbReference type="EMBL" id="PTJE01000003">
    <property type="protein sequence ID" value="PPK94869.1"/>
    <property type="molecule type" value="Genomic_DNA"/>
</dbReference>
<sequence length="239" mass="28256">MWNRTNIEEKLKKSKAKNFKGTEIMDQVAAILKEDDRREDAIMARMKSPQKPTPRNHFNIDLLNKDRIYHIDQIQDICITYRLRFLDTKYFKNEIPYEALMRIKEMEKAHNIEMRGFKIVAPSKMFKLEDADDPLLFAPIGNGYFYLIHKWGNDLNPFRKIWAWNFKSFENLIFSTVIVSLLLAYLIPNGVFSKDTTNVQFLLIFFFTFKSIAAIVLYYSFAAGKNFNIAIWNSKYFNA</sequence>
<feature type="transmembrane region" description="Helical" evidence="1">
    <location>
        <begin position="199"/>
        <end position="221"/>
    </location>
</feature>
<keyword evidence="1" id="KW-0812">Transmembrane</keyword>
<feature type="transmembrane region" description="Helical" evidence="1">
    <location>
        <begin position="169"/>
        <end position="187"/>
    </location>
</feature>
<proteinExistence type="predicted"/>
<organism evidence="2 3">
    <name type="scientific">Nonlabens xylanidelens</name>
    <dbReference type="NCBI Taxonomy" id="191564"/>
    <lineage>
        <taxon>Bacteria</taxon>
        <taxon>Pseudomonadati</taxon>
        <taxon>Bacteroidota</taxon>
        <taxon>Flavobacteriia</taxon>
        <taxon>Flavobacteriales</taxon>
        <taxon>Flavobacteriaceae</taxon>
        <taxon>Nonlabens</taxon>
    </lineage>
</organism>
<keyword evidence="1" id="KW-0472">Membrane</keyword>
<dbReference type="RefSeq" id="WP_104515322.1">
    <property type="nucleotide sequence ID" value="NZ_MQVW01000024.1"/>
</dbReference>
<dbReference type="OrthoDB" id="1425482at2"/>
<evidence type="ECO:0000313" key="3">
    <source>
        <dbReference type="Proteomes" id="UP000239002"/>
    </source>
</evidence>
<dbReference type="Proteomes" id="UP000239002">
    <property type="component" value="Unassembled WGS sequence"/>
</dbReference>
<keyword evidence="1" id="KW-1133">Transmembrane helix</keyword>
<name>A0A2S6IKY0_9FLAO</name>